<dbReference type="RefSeq" id="WP_104428975.1">
    <property type="nucleotide sequence ID" value="NZ_PTIZ01000005.1"/>
</dbReference>
<dbReference type="EMBL" id="PTIZ01000005">
    <property type="protein sequence ID" value="PPK75761.1"/>
    <property type="molecule type" value="Genomic_DNA"/>
</dbReference>
<evidence type="ECO:0000313" key="4">
    <source>
        <dbReference type="Proteomes" id="UP000240010"/>
    </source>
</evidence>
<dbReference type="InterPro" id="IPR050266">
    <property type="entry name" value="AB_hydrolase_sf"/>
</dbReference>
<feature type="domain" description="AB hydrolase-1" evidence="2">
    <location>
        <begin position="54"/>
        <end position="164"/>
    </location>
</feature>
<dbReference type="PANTHER" id="PTHR43798:SF31">
    <property type="entry name" value="AB HYDROLASE SUPERFAMILY PROTEIN YCLE"/>
    <property type="match status" value="1"/>
</dbReference>
<reference evidence="3 4" key="1">
    <citation type="submission" date="2018-02" db="EMBL/GenBank/DDBJ databases">
        <title>Subsurface microbial communities from deep shales in Ohio and West Virginia, USA.</title>
        <authorList>
            <person name="Wrighton K."/>
        </authorList>
    </citation>
    <scope>NUCLEOTIDE SEQUENCE [LARGE SCALE GENOMIC DNA]</scope>
    <source>
        <strain evidence="3 4">OWC-DMM</strain>
    </source>
</reference>
<comment type="caution">
    <text evidence="3">The sequence shown here is derived from an EMBL/GenBank/DDBJ whole genome shotgun (WGS) entry which is preliminary data.</text>
</comment>
<dbReference type="AlphaFoldDB" id="A0A2S6HED8"/>
<name>A0A2S6HED8_9GAMM</name>
<proteinExistence type="predicted"/>
<dbReference type="Pfam" id="PF00561">
    <property type="entry name" value="Abhydrolase_1"/>
    <property type="match status" value="1"/>
</dbReference>
<dbReference type="InterPro" id="IPR029058">
    <property type="entry name" value="AB_hydrolase_fold"/>
</dbReference>
<dbReference type="Gene3D" id="3.40.50.1820">
    <property type="entry name" value="alpha/beta hydrolase"/>
    <property type="match status" value="1"/>
</dbReference>
<keyword evidence="1" id="KW-0378">Hydrolase</keyword>
<dbReference type="InterPro" id="IPR000073">
    <property type="entry name" value="AB_hydrolase_1"/>
</dbReference>
<dbReference type="GO" id="GO:0016787">
    <property type="term" value="F:hydrolase activity"/>
    <property type="evidence" value="ECO:0007669"/>
    <property type="project" value="UniProtKB-KW"/>
</dbReference>
<sequence length="281" mass="31127">MKLYLKIITLWIFAVCLPGCQESPVKQPQVVEGNVKSADGVPIHFMVRGNGDTALVFVHCWSCDSSYWQAQMDYFAADYRVVAIDLAGHGQSGMGRKDYTIPGFADDVERVIDSLDLKKVILVGHSMGGSVVIETALRMPERVTKLVAVDSFETKFQWPPENKIAEVLAPFKSDFYKTTYQMVKSMFAPTADPVIVQHIADDMASAPPEVGISALTNIFKWVSGDYQKQRSRLKSSLIHINAAQTNKPSAAEKVIVVQNVGHFIPQEAPDRFHAALKQALQ</sequence>
<evidence type="ECO:0000313" key="3">
    <source>
        <dbReference type="EMBL" id="PPK75761.1"/>
    </source>
</evidence>
<dbReference type="PANTHER" id="PTHR43798">
    <property type="entry name" value="MONOACYLGLYCEROL LIPASE"/>
    <property type="match status" value="1"/>
</dbReference>
<gene>
    <name evidence="3" type="ORF">B0F87_105233</name>
</gene>
<evidence type="ECO:0000259" key="2">
    <source>
        <dbReference type="Pfam" id="PF00561"/>
    </source>
</evidence>
<dbReference type="SUPFAM" id="SSF53474">
    <property type="entry name" value="alpha/beta-Hydrolases"/>
    <property type="match status" value="1"/>
</dbReference>
<evidence type="ECO:0000256" key="1">
    <source>
        <dbReference type="ARBA" id="ARBA00022801"/>
    </source>
</evidence>
<dbReference type="Proteomes" id="UP000240010">
    <property type="component" value="Unassembled WGS sequence"/>
</dbReference>
<dbReference type="GO" id="GO:0016020">
    <property type="term" value="C:membrane"/>
    <property type="evidence" value="ECO:0007669"/>
    <property type="project" value="TreeGrafter"/>
</dbReference>
<dbReference type="PRINTS" id="PR00111">
    <property type="entry name" value="ABHYDROLASE"/>
</dbReference>
<accession>A0A2S6HED8</accession>
<protein>
    <submittedName>
        <fullName evidence="3">Pimeloyl-ACP methyl ester carboxylesterase</fullName>
    </submittedName>
</protein>
<organism evidence="3 4">
    <name type="scientific">Methylobacter tundripaludum</name>
    <dbReference type="NCBI Taxonomy" id="173365"/>
    <lineage>
        <taxon>Bacteria</taxon>
        <taxon>Pseudomonadati</taxon>
        <taxon>Pseudomonadota</taxon>
        <taxon>Gammaproteobacteria</taxon>
        <taxon>Methylococcales</taxon>
        <taxon>Methylococcaceae</taxon>
        <taxon>Methylobacter</taxon>
    </lineage>
</organism>